<dbReference type="STRING" id="334426.A0A0R3PZ22"/>
<reference evidence="3 4" key="2">
    <citation type="submission" date="2018-11" db="EMBL/GenBank/DDBJ databases">
        <authorList>
            <consortium name="Pathogen Informatics"/>
        </authorList>
    </citation>
    <scope>NUCLEOTIDE SEQUENCE [LARGE SCALE GENOMIC DNA]</scope>
    <source>
        <strain evidence="3 4">Costa Rica</strain>
    </source>
</reference>
<evidence type="ECO:0000313" key="4">
    <source>
        <dbReference type="Proteomes" id="UP000267027"/>
    </source>
</evidence>
<protein>
    <submittedName>
        <fullName evidence="5">Coiled-coil domain-containing protein 176</fullName>
    </submittedName>
</protein>
<dbReference type="OMA" id="HFEPNEL"/>
<keyword evidence="4" id="KW-1185">Reference proteome</keyword>
<reference evidence="5" key="1">
    <citation type="submission" date="2017-02" db="UniProtKB">
        <authorList>
            <consortium name="WormBaseParasite"/>
        </authorList>
    </citation>
    <scope>IDENTIFICATION</scope>
</reference>
<evidence type="ECO:0000313" key="5">
    <source>
        <dbReference type="WBParaSite" id="ACOC_0001174901-mRNA-1"/>
    </source>
</evidence>
<evidence type="ECO:0000256" key="1">
    <source>
        <dbReference type="SAM" id="Coils"/>
    </source>
</evidence>
<dbReference type="EMBL" id="UYYA01004782">
    <property type="protein sequence ID" value="VDM63335.1"/>
    <property type="molecule type" value="Genomic_DNA"/>
</dbReference>
<name>A0A0R3PZ22_ANGCS</name>
<feature type="coiled-coil region" evidence="1">
    <location>
        <begin position="414"/>
        <end position="588"/>
    </location>
</feature>
<dbReference type="AlphaFoldDB" id="A0A0R3PZ22"/>
<evidence type="ECO:0000313" key="3">
    <source>
        <dbReference type="EMBL" id="VDM63335.1"/>
    </source>
</evidence>
<keyword evidence="1" id="KW-0175">Coiled coil</keyword>
<dbReference type="WBParaSite" id="ACOC_0001174901-mRNA-1">
    <property type="protein sequence ID" value="ACOC_0001174901-mRNA-1"/>
    <property type="gene ID" value="ACOC_0001174901"/>
</dbReference>
<dbReference type="Proteomes" id="UP000267027">
    <property type="component" value="Unassembled WGS sequence"/>
</dbReference>
<feature type="region of interest" description="Disordered" evidence="2">
    <location>
        <begin position="630"/>
        <end position="674"/>
    </location>
</feature>
<feature type="coiled-coil region" evidence="1">
    <location>
        <begin position="306"/>
        <end position="378"/>
    </location>
</feature>
<organism evidence="5">
    <name type="scientific">Angiostrongylus costaricensis</name>
    <name type="common">Nematode worm</name>
    <dbReference type="NCBI Taxonomy" id="334426"/>
    <lineage>
        <taxon>Eukaryota</taxon>
        <taxon>Metazoa</taxon>
        <taxon>Ecdysozoa</taxon>
        <taxon>Nematoda</taxon>
        <taxon>Chromadorea</taxon>
        <taxon>Rhabditida</taxon>
        <taxon>Rhabditina</taxon>
        <taxon>Rhabditomorpha</taxon>
        <taxon>Strongyloidea</taxon>
        <taxon>Metastrongylidae</taxon>
        <taxon>Angiostrongylus</taxon>
    </lineage>
</organism>
<dbReference type="OrthoDB" id="5831910at2759"/>
<feature type="compositionally biased region" description="Basic and acidic residues" evidence="2">
    <location>
        <begin position="639"/>
        <end position="674"/>
    </location>
</feature>
<accession>A0A0R3PZ22</accession>
<feature type="coiled-coil region" evidence="1">
    <location>
        <begin position="156"/>
        <end position="200"/>
    </location>
</feature>
<gene>
    <name evidence="3" type="ORF">ACOC_LOCUS11750</name>
</gene>
<evidence type="ECO:0000256" key="2">
    <source>
        <dbReference type="SAM" id="MobiDB-lite"/>
    </source>
</evidence>
<proteinExistence type="predicted"/>
<sequence>MDILLAYERLRALHRFSELMSIACLLSINHENIMVFSTSGPLHFLMTLQASLSLTLSSRDTPMLPFATYSPVEDCFHPECSGKELLLFTIAYAAFQATPPAVNIYTPPGKNPYIVTCAFRFLVFSTNNCHSLLKMDDFIAHLNTLELKSTTDMARLEELRRTNAMKQEMIALMKKELARYEESDKERNEKRENLERQHEMIVKNVAENLSSAESFSAELETLHTECANQMKNRDEVQTKLSDLRTQLSRIAESEKRLRSDVRDLKETPGAIAPDLIKEMRSKQADIRKAISDRFAKFDLKAIVAKMEEIEEQRRRRLEMAKELEVKYEMSARLDAENEALASQLQKLQTKFSVLLEKKEKIVRQNEDYARRLDEMELEKAHILKISESMASEREKIRRETAIVMQETAENEKKISLAKHSLEEMKAEVLQKEEALRELKEHRERQEQQMAAELENMTNEFEKRCDILLKRQERYSKASEEARAEIEKMKRYEKFRAAYDEKCRKISEMQEKLLKLKEHHSNLLKKQEEKERERAEQFGLSLNLFLQKARVETVRREVEAKKRETDARIEDMKAENRKLDAKIMAEKQHVKILENTIYEIDGKICLEKHLVSAKREELRRAKIKLQGNFTQSGDGAAELTPEKQNLDGRQEERLSRKRPMEKAGNKREVQLKRRFSFDDRKSNRGIAQKENEVGNDQDRRIECIGKNNDTNKVDEGKDFTTAYQLRRHFCTRKARSVEIEGEQSSNSQHTTSLASMLAEEFKRDITVDRHGGVVKHDDGGELFGRPGNIAHNKSILSKTTIANTALMANAAERRVKGGKKTVRFELSELSTSTSGTVKKQ</sequence>